<keyword evidence="5 13" id="KW-0812">Transmembrane</keyword>
<evidence type="ECO:0000313" key="15">
    <source>
        <dbReference type="Proteomes" id="UP001334248"/>
    </source>
</evidence>
<name>A0ABR0RWB2_9EURO</name>
<dbReference type="InterPro" id="IPR001128">
    <property type="entry name" value="Cyt_P450"/>
</dbReference>
<comment type="caution">
    <text evidence="14">The sequence shown here is derived from an EMBL/GenBank/DDBJ whole genome shotgun (WGS) entry which is preliminary data.</text>
</comment>
<dbReference type="Gene3D" id="1.10.630.10">
    <property type="entry name" value="Cytochrome P450"/>
    <property type="match status" value="1"/>
</dbReference>
<dbReference type="EMBL" id="JAVHJV010000002">
    <property type="protein sequence ID" value="KAK5944707.1"/>
    <property type="molecule type" value="Genomic_DNA"/>
</dbReference>
<proteinExistence type="inferred from homology"/>
<keyword evidence="6 12" id="KW-0479">Metal-binding</keyword>
<evidence type="ECO:0000256" key="6">
    <source>
        <dbReference type="ARBA" id="ARBA00022723"/>
    </source>
</evidence>
<gene>
    <name evidence="14" type="ORF">PMZ80_001907</name>
</gene>
<comment type="cofactor">
    <cofactor evidence="1">
        <name>heme</name>
        <dbReference type="ChEBI" id="CHEBI:30413"/>
    </cofactor>
</comment>
<evidence type="ECO:0000256" key="9">
    <source>
        <dbReference type="ARBA" id="ARBA00023004"/>
    </source>
</evidence>
<evidence type="ECO:0000256" key="13">
    <source>
        <dbReference type="SAM" id="Phobius"/>
    </source>
</evidence>
<dbReference type="PANTHER" id="PTHR46206">
    <property type="entry name" value="CYTOCHROME P450"/>
    <property type="match status" value="1"/>
</dbReference>
<keyword evidence="7 13" id="KW-1133">Transmembrane helix</keyword>
<dbReference type="Pfam" id="PF00067">
    <property type="entry name" value="p450"/>
    <property type="match status" value="1"/>
</dbReference>
<comment type="similarity">
    <text evidence="3 12">Belongs to the cytochrome P450 family.</text>
</comment>
<dbReference type="Proteomes" id="UP001334248">
    <property type="component" value="Unassembled WGS sequence"/>
</dbReference>
<organism evidence="14 15">
    <name type="scientific">Knufia obscura</name>
    <dbReference type="NCBI Taxonomy" id="1635080"/>
    <lineage>
        <taxon>Eukaryota</taxon>
        <taxon>Fungi</taxon>
        <taxon>Dikarya</taxon>
        <taxon>Ascomycota</taxon>
        <taxon>Pezizomycotina</taxon>
        <taxon>Eurotiomycetes</taxon>
        <taxon>Chaetothyriomycetidae</taxon>
        <taxon>Chaetothyriales</taxon>
        <taxon>Trichomeriaceae</taxon>
        <taxon>Knufia</taxon>
    </lineage>
</organism>
<evidence type="ECO:0000256" key="4">
    <source>
        <dbReference type="ARBA" id="ARBA00022617"/>
    </source>
</evidence>
<keyword evidence="9 12" id="KW-0408">Iron</keyword>
<evidence type="ECO:0000256" key="12">
    <source>
        <dbReference type="RuleBase" id="RU000461"/>
    </source>
</evidence>
<protein>
    <recommendedName>
        <fullName evidence="16">Cytochrome P450</fullName>
    </recommendedName>
</protein>
<keyword evidence="11 13" id="KW-0472">Membrane</keyword>
<keyword evidence="10 12" id="KW-0503">Monooxygenase</keyword>
<evidence type="ECO:0000256" key="1">
    <source>
        <dbReference type="ARBA" id="ARBA00001971"/>
    </source>
</evidence>
<dbReference type="PRINTS" id="PR00465">
    <property type="entry name" value="EP450IV"/>
</dbReference>
<dbReference type="GeneID" id="89995356"/>
<comment type="subcellular location">
    <subcellularLocation>
        <location evidence="2">Membrane</location>
    </subcellularLocation>
</comment>
<evidence type="ECO:0000313" key="14">
    <source>
        <dbReference type="EMBL" id="KAK5944707.1"/>
    </source>
</evidence>
<reference evidence="14 15" key="1">
    <citation type="journal article" date="2023" name="Res Sq">
        <title>Genomic and morphological characterization of Knufia obscura isolated from the Mars 2020 spacecraft assembly facility.</title>
        <authorList>
            <person name="Chander A.M."/>
            <person name="Teixeira M.M."/>
            <person name="Singh N.K."/>
            <person name="Williams M.P."/>
            <person name="Parker C.W."/>
            <person name="Leo P."/>
            <person name="Stajich J.E."/>
            <person name="Torok T."/>
            <person name="Tighe S."/>
            <person name="Mason C.E."/>
            <person name="Venkateswaran K."/>
        </authorList>
    </citation>
    <scope>NUCLEOTIDE SEQUENCE [LARGE SCALE GENOMIC DNA]</scope>
    <source>
        <strain evidence="14 15">CCFEE 5817</strain>
    </source>
</reference>
<keyword evidence="15" id="KW-1185">Reference proteome</keyword>
<evidence type="ECO:0000256" key="3">
    <source>
        <dbReference type="ARBA" id="ARBA00010617"/>
    </source>
</evidence>
<dbReference type="SUPFAM" id="SSF48264">
    <property type="entry name" value="Cytochrome P450"/>
    <property type="match status" value="1"/>
</dbReference>
<evidence type="ECO:0000256" key="8">
    <source>
        <dbReference type="ARBA" id="ARBA00023002"/>
    </source>
</evidence>
<evidence type="ECO:0008006" key="16">
    <source>
        <dbReference type="Google" id="ProtNLM"/>
    </source>
</evidence>
<dbReference type="RefSeq" id="XP_064732797.1">
    <property type="nucleotide sequence ID" value="XM_064870344.1"/>
</dbReference>
<keyword evidence="8 12" id="KW-0560">Oxidoreductase</keyword>
<dbReference type="InterPro" id="IPR036396">
    <property type="entry name" value="Cyt_P450_sf"/>
</dbReference>
<dbReference type="PANTHER" id="PTHR46206:SF5">
    <property type="entry name" value="P450, PUTATIVE (EUROFUNG)-RELATED"/>
    <property type="match status" value="1"/>
</dbReference>
<dbReference type="CDD" id="cd11041">
    <property type="entry name" value="CYP503A1-like"/>
    <property type="match status" value="1"/>
</dbReference>
<sequence>MATNSSYIEAASDASHYPSSLPPALRELTISQALFYAFILLTSYRSFDAYRKRANVPGVGFSSIPILSSWIAAYRFTRAPLKLMTEGVTKYKPGYFRIATIQGEYVMVTDRNKVQEFLRQPDDVLSMQEAANDQQQIPFTMGWGIGHATYHNQVVRVHLTKSIEHRIEDMVDEIRHAFDDLIGAPADYQPVHIYKVIAMSVARTSNRIMVGKDFSENTEFLELAIAYAEAVVISAELIRAFPDWMKHVLIRLTPAWSRRWKAMKHLKPMLEKRLAGDFDGGKKPDDLMQWLMDAAPPGEERTIPKLVERIMSMNVASIHTTTMTFTGALYKLAAEPEKYMPELRAELEEVLAEGPLSKDRIAKLKKMDSFLRESARYNNAGLMAVQRNAKKQFTFSDGTVIPAGAKVGTPTRFLQRDPTIYDNPEVFDGFRFSRLRDQTEGPATQYQMVSTAPELHVFGHGKHACPGRFFAVTEMKLMFAELITRYDMKLAPGTGVNETFIATMAIPDTKLNILMKTRS</sequence>
<dbReference type="InterPro" id="IPR002403">
    <property type="entry name" value="Cyt_P450_E_grp-IV"/>
</dbReference>
<dbReference type="InterPro" id="IPR017972">
    <property type="entry name" value="Cyt_P450_CS"/>
</dbReference>
<evidence type="ECO:0000256" key="7">
    <source>
        <dbReference type="ARBA" id="ARBA00022989"/>
    </source>
</evidence>
<feature type="transmembrane region" description="Helical" evidence="13">
    <location>
        <begin position="56"/>
        <end position="76"/>
    </location>
</feature>
<feature type="transmembrane region" description="Helical" evidence="13">
    <location>
        <begin position="24"/>
        <end position="44"/>
    </location>
</feature>
<evidence type="ECO:0000256" key="11">
    <source>
        <dbReference type="ARBA" id="ARBA00023136"/>
    </source>
</evidence>
<accession>A0ABR0RWB2</accession>
<evidence type="ECO:0000256" key="5">
    <source>
        <dbReference type="ARBA" id="ARBA00022692"/>
    </source>
</evidence>
<evidence type="ECO:0000256" key="2">
    <source>
        <dbReference type="ARBA" id="ARBA00004370"/>
    </source>
</evidence>
<keyword evidence="4 12" id="KW-0349">Heme</keyword>
<dbReference type="PROSITE" id="PS00086">
    <property type="entry name" value="CYTOCHROME_P450"/>
    <property type="match status" value="1"/>
</dbReference>
<evidence type="ECO:0000256" key="10">
    <source>
        <dbReference type="ARBA" id="ARBA00023033"/>
    </source>
</evidence>